<evidence type="ECO:0000256" key="8">
    <source>
        <dbReference type="ARBA" id="ARBA00023014"/>
    </source>
</evidence>
<dbReference type="PANTHER" id="PTHR30557">
    <property type="entry name" value="THIAMINE BIOSYNTHESIS PROTEIN THIC"/>
    <property type="match status" value="1"/>
</dbReference>
<dbReference type="UniPathway" id="UPA00060"/>
<dbReference type="GO" id="GO:0008270">
    <property type="term" value="F:zinc ion binding"/>
    <property type="evidence" value="ECO:0007669"/>
    <property type="project" value="UniProtKB-UniRule"/>
</dbReference>
<comment type="caution">
    <text evidence="11">The sequence shown here is derived from an EMBL/GenBank/DDBJ whole genome shotgun (WGS) entry which is preliminary data.</text>
</comment>
<feature type="binding site" evidence="10">
    <location>
        <position position="128"/>
    </location>
    <ligand>
        <name>substrate</name>
    </ligand>
</feature>
<keyword evidence="4 10" id="KW-0479">Metal-binding</keyword>
<feature type="binding site" evidence="10">
    <location>
        <position position="266"/>
    </location>
    <ligand>
        <name>substrate</name>
    </ligand>
</feature>
<dbReference type="SFLD" id="SFLDS00113">
    <property type="entry name" value="Radical_SAM_Phosphomethylpyrim"/>
    <property type="match status" value="1"/>
</dbReference>
<dbReference type="InterPro" id="IPR002817">
    <property type="entry name" value="ThiC/BzaA/B"/>
</dbReference>
<feature type="binding site" evidence="10">
    <location>
        <position position="70"/>
    </location>
    <ligand>
        <name>substrate</name>
    </ligand>
</feature>
<comment type="similarity">
    <text evidence="10">Belongs to the ThiC family.</text>
</comment>
<evidence type="ECO:0000256" key="4">
    <source>
        <dbReference type="ARBA" id="ARBA00022723"/>
    </source>
</evidence>
<keyword evidence="8 10" id="KW-0411">Iron-sulfur</keyword>
<evidence type="ECO:0000256" key="5">
    <source>
        <dbReference type="ARBA" id="ARBA00022833"/>
    </source>
</evidence>
<feature type="binding site" evidence="10">
    <location>
        <position position="410"/>
    </location>
    <ligand>
        <name>[4Fe-4S] cluster</name>
        <dbReference type="ChEBI" id="CHEBI:49883"/>
        <note>4Fe-4S-S-AdoMet</note>
    </ligand>
</feature>
<feature type="binding site" evidence="10">
    <location>
        <position position="413"/>
    </location>
    <ligand>
        <name>[4Fe-4S] cluster</name>
        <dbReference type="ChEBI" id="CHEBI:49883"/>
        <note>4Fe-4S-S-AdoMet</note>
    </ligand>
</feature>
<keyword evidence="7 10" id="KW-0408">Iron</keyword>
<evidence type="ECO:0000256" key="10">
    <source>
        <dbReference type="HAMAP-Rule" id="MF_00089"/>
    </source>
</evidence>
<dbReference type="Gene3D" id="6.10.250.620">
    <property type="match status" value="1"/>
</dbReference>
<keyword evidence="2 10" id="KW-0004">4Fe-4S</keyword>
<dbReference type="InterPro" id="IPR037509">
    <property type="entry name" value="ThiC"/>
</dbReference>
<keyword evidence="12" id="KW-1185">Reference proteome</keyword>
<evidence type="ECO:0000256" key="7">
    <source>
        <dbReference type="ARBA" id="ARBA00023004"/>
    </source>
</evidence>
<dbReference type="Pfam" id="PF01964">
    <property type="entry name" value="ThiC_Rad_SAM"/>
    <property type="match status" value="1"/>
</dbReference>
<dbReference type="EC" id="4.1.99.17" evidence="10"/>
<sequence length="438" mass="48367">MKNYTTQMDAARKGIITKEIEAVAKKERMETSKLMELVASGRVAIPANKNHVSLSPEGVGEGLRTKINVNLGISKDCRCIDTELEKVQKAIDMKAEAIMDLSSFGKTEEFRKRVVEMSPAMIGTVPMYDAVGFYDKELKDITASEFLDVVKKHAEDGVDFMTIHAGVNRETAHIFKRNSRLTNIVSRGGSLLYAWMELTGNENPFYEYYDELLDICAQYDVTISLGDACRPGSIADSTDASQIKELILLGELTKRAWEKNVQIIVEGPGHMSLNEIQSNMLLQKKLCHGAPFYVLGPIVTDVAPGYDHITSAIGGAIAAASGADFLCYVTPAEHLRLPDLDDMKEGIIASRIAAHAADIAKGIPGARDWDNSMSKARAELDWEKMFELSMDPEKARRYRASSVPAHEDSCTMCGKMCAVRTMNRVMAGKDINILRNDD</sequence>
<evidence type="ECO:0000256" key="3">
    <source>
        <dbReference type="ARBA" id="ARBA00022691"/>
    </source>
</evidence>
<dbReference type="AlphaFoldDB" id="A0A069RJC1"/>
<dbReference type="GO" id="GO:0070284">
    <property type="term" value="F:phosphomethylpyrimidine synthase activity"/>
    <property type="evidence" value="ECO:0007669"/>
    <property type="project" value="UniProtKB-EC"/>
</dbReference>
<comment type="cofactor">
    <cofactor evidence="10">
        <name>[4Fe-4S] cluster</name>
        <dbReference type="ChEBI" id="CHEBI:49883"/>
    </cofactor>
    <text evidence="10">Binds 1 [4Fe-4S] cluster per subunit. The cluster is coordinated with 3 cysteines and an exchangeable S-adenosyl-L-methionine.</text>
</comment>
<feature type="binding site" evidence="10">
    <location>
        <position position="417"/>
    </location>
    <ligand>
        <name>[4Fe-4S] cluster</name>
        <dbReference type="ChEBI" id="CHEBI:49883"/>
        <note>4Fe-4S-S-AdoMet</note>
    </ligand>
</feature>
<dbReference type="NCBIfam" id="TIGR00190">
    <property type="entry name" value="thiC"/>
    <property type="match status" value="1"/>
</dbReference>
<dbReference type="Gene3D" id="3.20.20.540">
    <property type="entry name" value="Radical SAM ThiC family, central domain"/>
    <property type="match status" value="1"/>
</dbReference>
<keyword evidence="6 10" id="KW-0784">Thiamine biosynthesis</keyword>
<dbReference type="NCBIfam" id="NF009895">
    <property type="entry name" value="PRK13352.1"/>
    <property type="match status" value="1"/>
</dbReference>
<comment type="function">
    <text evidence="1 10">Catalyzes the synthesis of the hydroxymethylpyrimidine phosphate (HMP-P) moiety of thiamine from aminoimidazole ribotide (AIR) in a radical S-adenosyl-L-methionine (SAM)-dependent reaction.</text>
</comment>
<comment type="catalytic activity">
    <reaction evidence="10">
        <text>5-amino-1-(5-phospho-beta-D-ribosyl)imidazole + S-adenosyl-L-methionine = 4-amino-2-methyl-5-(phosphooxymethyl)pyrimidine + CO + 5'-deoxyadenosine + formate + L-methionine + 3 H(+)</text>
        <dbReference type="Rhea" id="RHEA:24840"/>
        <dbReference type="ChEBI" id="CHEBI:15378"/>
        <dbReference type="ChEBI" id="CHEBI:15740"/>
        <dbReference type="ChEBI" id="CHEBI:17245"/>
        <dbReference type="ChEBI" id="CHEBI:17319"/>
        <dbReference type="ChEBI" id="CHEBI:57844"/>
        <dbReference type="ChEBI" id="CHEBI:58354"/>
        <dbReference type="ChEBI" id="CHEBI:59789"/>
        <dbReference type="ChEBI" id="CHEBI:137981"/>
        <dbReference type="EC" id="4.1.99.17"/>
    </reaction>
</comment>
<feature type="binding site" evidence="10">
    <location>
        <position position="293"/>
    </location>
    <ligand>
        <name>substrate</name>
    </ligand>
</feature>
<name>A0A069RJC1_PEPLI</name>
<dbReference type="GO" id="GO:0005829">
    <property type="term" value="C:cytosol"/>
    <property type="evidence" value="ECO:0007669"/>
    <property type="project" value="TreeGrafter"/>
</dbReference>
<dbReference type="RefSeq" id="WP_038261940.1">
    <property type="nucleotide sequence ID" value="NZ_FSRH01000009.1"/>
</dbReference>
<feature type="binding site" evidence="10">
    <location>
        <position position="99"/>
    </location>
    <ligand>
        <name>substrate</name>
    </ligand>
</feature>
<dbReference type="EMBL" id="JJMM01000004">
    <property type="protein sequence ID" value="KDR96245.1"/>
    <property type="molecule type" value="Genomic_DNA"/>
</dbReference>
<gene>
    <name evidence="10 11" type="primary">thiC</name>
    <name evidence="11" type="ORF">CLIT_4c00820</name>
</gene>
<feature type="binding site" evidence="10">
    <location>
        <begin position="186"/>
        <end position="188"/>
    </location>
    <ligand>
        <name>substrate</name>
    </ligand>
</feature>
<evidence type="ECO:0000256" key="2">
    <source>
        <dbReference type="ARBA" id="ARBA00022485"/>
    </source>
</evidence>
<keyword evidence="5 10" id="KW-0862">Zinc</keyword>
<reference evidence="11 12" key="1">
    <citation type="submission" date="2014-03" db="EMBL/GenBank/DDBJ databases">
        <title>Genome sequence of Clostridium litorale W6, DSM 5388.</title>
        <authorList>
            <person name="Poehlein A."/>
            <person name="Jagirdar A."/>
            <person name="Khonsari B."/>
            <person name="Chibani C.M."/>
            <person name="Gutierrez Gutierrez D.A."/>
            <person name="Davydova E."/>
            <person name="Alghaithi H.S."/>
            <person name="Nair K.P."/>
            <person name="Dhamotharan K."/>
            <person name="Chandran L."/>
            <person name="G W."/>
            <person name="Daniel R."/>
        </authorList>
    </citation>
    <scope>NUCLEOTIDE SEQUENCE [LARGE SCALE GENOMIC DNA]</scope>
    <source>
        <strain evidence="11 12">W6</strain>
    </source>
</reference>
<dbReference type="GO" id="GO:0009228">
    <property type="term" value="P:thiamine biosynthetic process"/>
    <property type="evidence" value="ECO:0007669"/>
    <property type="project" value="UniProtKB-UniRule"/>
</dbReference>
<keyword evidence="9 10" id="KW-0456">Lyase</keyword>
<keyword evidence="3 10" id="KW-0949">S-adenosyl-L-methionine</keyword>
<feature type="binding site" evidence="10">
    <location>
        <position position="270"/>
    </location>
    <ligand>
        <name>Zn(2+)</name>
        <dbReference type="ChEBI" id="CHEBI:29105"/>
    </ligand>
</feature>
<dbReference type="InterPro" id="IPR038521">
    <property type="entry name" value="ThiC/Bza_core_dom"/>
</dbReference>
<accession>A0A069RJC1</accession>
<dbReference type="GO" id="GO:0051539">
    <property type="term" value="F:4 iron, 4 sulfur cluster binding"/>
    <property type="evidence" value="ECO:0007669"/>
    <property type="project" value="UniProtKB-KW"/>
</dbReference>
<evidence type="ECO:0000313" key="12">
    <source>
        <dbReference type="Proteomes" id="UP000027946"/>
    </source>
</evidence>
<evidence type="ECO:0000256" key="9">
    <source>
        <dbReference type="ARBA" id="ARBA00023239"/>
    </source>
</evidence>
<protein>
    <recommendedName>
        <fullName evidence="10">Phosphomethylpyrimidine synthase</fullName>
        <ecNumber evidence="10">4.1.99.17</ecNumber>
    </recommendedName>
    <alternativeName>
        <fullName evidence="10">Hydroxymethylpyrimidine phosphate synthase</fullName>
        <shortName evidence="10">HMP-P synthase</shortName>
        <shortName evidence="10">HMP-phosphate synthase</shortName>
        <shortName evidence="10">HMPP synthase</shortName>
    </alternativeName>
    <alternativeName>
        <fullName evidence="10">Thiamine biosynthesis protein ThiC</fullName>
    </alternativeName>
</protein>
<comment type="pathway">
    <text evidence="10">Cofactor biosynthesis; thiamine diphosphate biosynthesis.</text>
</comment>
<evidence type="ECO:0000313" key="11">
    <source>
        <dbReference type="EMBL" id="KDR96245.1"/>
    </source>
</evidence>
<dbReference type="Proteomes" id="UP000027946">
    <property type="component" value="Unassembled WGS sequence"/>
</dbReference>
<evidence type="ECO:0000256" key="6">
    <source>
        <dbReference type="ARBA" id="ARBA00022977"/>
    </source>
</evidence>
<dbReference type="HAMAP" id="MF_00089">
    <property type="entry name" value="ThiC"/>
    <property type="match status" value="1"/>
</dbReference>
<dbReference type="OrthoDB" id="9805897at2"/>
<proteinExistence type="inferred from homology"/>
<feature type="binding site" evidence="10">
    <location>
        <begin position="227"/>
        <end position="230"/>
    </location>
    <ligand>
        <name>substrate</name>
    </ligand>
</feature>
<organism evidence="11 12">
    <name type="scientific">Peptoclostridium litorale DSM 5388</name>
    <dbReference type="NCBI Taxonomy" id="1121324"/>
    <lineage>
        <taxon>Bacteria</taxon>
        <taxon>Bacillati</taxon>
        <taxon>Bacillota</taxon>
        <taxon>Clostridia</taxon>
        <taxon>Peptostreptococcales</taxon>
        <taxon>Peptoclostridiaceae</taxon>
        <taxon>Peptoclostridium</taxon>
    </lineage>
</organism>
<dbReference type="SFLD" id="SFLDF00407">
    <property type="entry name" value="phosphomethylpyrimidine_syntha"/>
    <property type="match status" value="1"/>
</dbReference>
<dbReference type="SFLD" id="SFLDG01114">
    <property type="entry name" value="phosphomethylpyrimidine_syntha"/>
    <property type="match status" value="1"/>
</dbReference>
<dbReference type="GO" id="GO:0009229">
    <property type="term" value="P:thiamine diphosphate biosynthetic process"/>
    <property type="evidence" value="ECO:0007669"/>
    <property type="project" value="UniProtKB-UniRule"/>
</dbReference>
<dbReference type="eggNOG" id="COG0422">
    <property type="taxonomic scope" value="Bacteria"/>
</dbReference>
<dbReference type="STRING" id="1121324.CLIT_4c00820"/>
<feature type="binding site" evidence="10">
    <location>
        <position position="164"/>
    </location>
    <ligand>
        <name>substrate</name>
    </ligand>
</feature>
<dbReference type="PANTHER" id="PTHR30557:SF1">
    <property type="entry name" value="PHOSPHOMETHYLPYRIMIDINE SYNTHASE, CHLOROPLASTIC"/>
    <property type="match status" value="1"/>
</dbReference>
<dbReference type="FunFam" id="3.20.20.540:FF:000001">
    <property type="entry name" value="Phosphomethylpyrimidine synthase"/>
    <property type="match status" value="1"/>
</dbReference>
<evidence type="ECO:0000256" key="1">
    <source>
        <dbReference type="ARBA" id="ARBA00003175"/>
    </source>
</evidence>
<feature type="binding site" evidence="10">
    <location>
        <position position="334"/>
    </location>
    <ligand>
        <name>Zn(2+)</name>
        <dbReference type="ChEBI" id="CHEBI:29105"/>
    </ligand>
</feature>